<organism evidence="2 3">
    <name type="scientific">Crossiella cryophila</name>
    <dbReference type="NCBI Taxonomy" id="43355"/>
    <lineage>
        <taxon>Bacteria</taxon>
        <taxon>Bacillati</taxon>
        <taxon>Actinomycetota</taxon>
        <taxon>Actinomycetes</taxon>
        <taxon>Pseudonocardiales</taxon>
        <taxon>Pseudonocardiaceae</taxon>
        <taxon>Crossiella</taxon>
    </lineage>
</organism>
<proteinExistence type="predicted"/>
<dbReference type="AlphaFoldDB" id="A0A7W7FSN5"/>
<accession>A0A7W7FSN5</accession>
<feature type="region of interest" description="Disordered" evidence="1">
    <location>
        <begin position="81"/>
        <end position="101"/>
    </location>
</feature>
<dbReference type="EMBL" id="JACHMH010000001">
    <property type="protein sequence ID" value="MBB4675578.1"/>
    <property type="molecule type" value="Genomic_DNA"/>
</dbReference>
<gene>
    <name evidence="2" type="ORF">HNR67_001696</name>
</gene>
<protein>
    <submittedName>
        <fullName evidence="2">Uncharacterized protein</fullName>
    </submittedName>
</protein>
<reference evidence="2 3" key="1">
    <citation type="submission" date="2020-08" db="EMBL/GenBank/DDBJ databases">
        <title>Sequencing the genomes of 1000 actinobacteria strains.</title>
        <authorList>
            <person name="Klenk H.-P."/>
        </authorList>
    </citation>
    <scope>NUCLEOTIDE SEQUENCE [LARGE SCALE GENOMIC DNA]</scope>
    <source>
        <strain evidence="2 3">DSM 44230</strain>
    </source>
</reference>
<evidence type="ECO:0000313" key="3">
    <source>
        <dbReference type="Proteomes" id="UP000533598"/>
    </source>
</evidence>
<sequence>MRKLDEAKRQQVAKARQEGRKTMLLMVFTEPGATEKVTTGLRELGATVEVSDGAVGYLRVEVPLDAVERAAALPSVTSVELDRLIPRDDPTPGVQPGVGPS</sequence>
<dbReference type="RefSeq" id="WP_185001533.1">
    <property type="nucleotide sequence ID" value="NZ_BAAAUI010000040.1"/>
</dbReference>
<feature type="compositionally biased region" description="Basic and acidic residues" evidence="1">
    <location>
        <begin position="81"/>
        <end position="90"/>
    </location>
</feature>
<evidence type="ECO:0000256" key="1">
    <source>
        <dbReference type="SAM" id="MobiDB-lite"/>
    </source>
</evidence>
<dbReference type="Proteomes" id="UP000533598">
    <property type="component" value="Unassembled WGS sequence"/>
</dbReference>
<keyword evidence="3" id="KW-1185">Reference proteome</keyword>
<name>A0A7W7FSN5_9PSEU</name>
<comment type="caution">
    <text evidence="2">The sequence shown here is derived from an EMBL/GenBank/DDBJ whole genome shotgun (WGS) entry which is preliminary data.</text>
</comment>
<evidence type="ECO:0000313" key="2">
    <source>
        <dbReference type="EMBL" id="MBB4675578.1"/>
    </source>
</evidence>